<name>A0A4Q0AIK6_9BACT</name>
<accession>A0A4Q0AIK6</accession>
<keyword evidence="12" id="KW-0251">Elongation factor</keyword>
<reference evidence="12" key="1">
    <citation type="submission" date="2019-01" db="EMBL/GenBank/DDBJ databases">
        <title>Genomic signatures and co-occurrence patterns of the ultra-small Saccharimodia (Patescibacteria phylum) suggest a symbiotic lifestyle.</title>
        <authorList>
            <person name="Lemos L."/>
            <person name="Medeiros J."/>
            <person name="Andreote F."/>
            <person name="Fernandes G."/>
            <person name="Varani A."/>
            <person name="Oliveira G."/>
            <person name="Pylro V."/>
        </authorList>
    </citation>
    <scope>NUCLEOTIDE SEQUENCE [LARGE SCALE GENOMIC DNA]</scope>
    <source>
        <strain evidence="12">AMD01</strain>
    </source>
</reference>
<evidence type="ECO:0000259" key="10">
    <source>
        <dbReference type="Pfam" id="PF01272"/>
    </source>
</evidence>
<sequence>MKKIYQLTPEGKQELEEELEQLKSRRGQIADEIANARDYGDLSENAEYDAAREEQTQVEGRIADIEDILKNASLINPNSSNGRVQVGSTVVLENGNPAKVTYTIVGPVEANPAEGKISNESPIGAALLDKKPGDSVTIDTPKGDTTYKIVEIK</sequence>
<dbReference type="Pfam" id="PF01272">
    <property type="entry name" value="GreA_GreB"/>
    <property type="match status" value="1"/>
</dbReference>
<dbReference type="Gene3D" id="1.10.287.180">
    <property type="entry name" value="Transcription elongation factor, GreA/GreB, N-terminal domain"/>
    <property type="match status" value="1"/>
</dbReference>
<dbReference type="InterPro" id="IPR023459">
    <property type="entry name" value="Tscrpt_elong_fac_GreA/B_fam"/>
</dbReference>
<keyword evidence="4 8" id="KW-0238">DNA-binding</keyword>
<dbReference type="Gene3D" id="3.10.50.30">
    <property type="entry name" value="Transcription elongation factor, GreA/GreB, C-terminal domain"/>
    <property type="match status" value="1"/>
</dbReference>
<dbReference type="NCBIfam" id="TIGR01462">
    <property type="entry name" value="greA"/>
    <property type="match status" value="1"/>
</dbReference>
<organism evidence="12 13">
    <name type="scientific">Candidatus Chaera renei</name>
    <dbReference type="NCBI Taxonomy" id="2506947"/>
    <lineage>
        <taxon>Bacteria</taxon>
        <taxon>Candidatus Saccharimonadota</taxon>
        <taxon>Candidatus Saccharimonadia</taxon>
        <taxon>Candidatus Saccharimonadales</taxon>
        <taxon>Candidatus Saccharimonadaceae</taxon>
        <taxon>Candidatus Chaera</taxon>
    </lineage>
</organism>
<evidence type="ECO:0000256" key="7">
    <source>
        <dbReference type="ARBA" id="ARBA00030776"/>
    </source>
</evidence>
<dbReference type="SUPFAM" id="SSF46557">
    <property type="entry name" value="GreA transcript cleavage protein, N-terminal domain"/>
    <property type="match status" value="1"/>
</dbReference>
<feature type="domain" description="Transcription elongation factor GreA/GreB N-terminal" evidence="11">
    <location>
        <begin position="6"/>
        <end position="72"/>
    </location>
</feature>
<dbReference type="PROSITE" id="PS00829">
    <property type="entry name" value="GREAB_1"/>
    <property type="match status" value="1"/>
</dbReference>
<comment type="function">
    <text evidence="6 8 9">Necessary for efficient RNA polymerase transcription elongation past template-encoded arresting sites. The arresting sites in DNA have the property of trapping a certain fraction of elongating RNA polymerases that pass through, resulting in locked ternary complexes. Cleavage of the nascent transcript by cleavage factors such as GreA or GreB allows the resumption of elongation from the new 3'terminus. GreA releases sequences of 2 to 3 nucleotides.</text>
</comment>
<evidence type="ECO:0000256" key="8">
    <source>
        <dbReference type="HAMAP-Rule" id="MF_00105"/>
    </source>
</evidence>
<evidence type="ECO:0000259" key="11">
    <source>
        <dbReference type="Pfam" id="PF03449"/>
    </source>
</evidence>
<dbReference type="Pfam" id="PF03449">
    <property type="entry name" value="GreA_GreB_N"/>
    <property type="match status" value="1"/>
</dbReference>
<dbReference type="FunFam" id="3.10.50.30:FF:000001">
    <property type="entry name" value="Transcription elongation factor GreA"/>
    <property type="match status" value="1"/>
</dbReference>
<dbReference type="PANTHER" id="PTHR30437:SF4">
    <property type="entry name" value="TRANSCRIPTION ELONGATION FACTOR GREA"/>
    <property type="match status" value="1"/>
</dbReference>
<dbReference type="InterPro" id="IPR006359">
    <property type="entry name" value="Tscrpt_elong_fac_GreA"/>
</dbReference>
<dbReference type="GO" id="GO:0003677">
    <property type="term" value="F:DNA binding"/>
    <property type="evidence" value="ECO:0007669"/>
    <property type="project" value="UniProtKB-UniRule"/>
</dbReference>
<dbReference type="InterPro" id="IPR036953">
    <property type="entry name" value="GreA/GreB_C_sf"/>
</dbReference>
<evidence type="ECO:0000256" key="1">
    <source>
        <dbReference type="ARBA" id="ARBA00008213"/>
    </source>
</evidence>
<dbReference type="InterPro" id="IPR001437">
    <property type="entry name" value="Tscrpt_elong_fac_GreA/B_C"/>
</dbReference>
<feature type="domain" description="Transcription elongation factor GreA/GreB C-terminal" evidence="10">
    <location>
        <begin position="80"/>
        <end position="153"/>
    </location>
</feature>
<dbReference type="Proteomes" id="UP000289269">
    <property type="component" value="Unassembled WGS sequence"/>
</dbReference>
<evidence type="ECO:0000313" key="13">
    <source>
        <dbReference type="Proteomes" id="UP000289269"/>
    </source>
</evidence>
<comment type="caution">
    <text evidence="12">The sequence shown here is derived from an EMBL/GenBank/DDBJ whole genome shotgun (WGS) entry which is preliminary data.</text>
</comment>
<keyword evidence="13" id="KW-1185">Reference proteome</keyword>
<evidence type="ECO:0000256" key="4">
    <source>
        <dbReference type="ARBA" id="ARBA00023125"/>
    </source>
</evidence>
<dbReference type="InterPro" id="IPR036805">
    <property type="entry name" value="Tscrpt_elong_fac_GreA/B_N_sf"/>
</dbReference>
<comment type="similarity">
    <text evidence="1 8 9">Belongs to the GreA/GreB family.</text>
</comment>
<dbReference type="InterPro" id="IPR018151">
    <property type="entry name" value="TF_GreA/GreB_CS"/>
</dbReference>
<dbReference type="GO" id="GO:0003746">
    <property type="term" value="F:translation elongation factor activity"/>
    <property type="evidence" value="ECO:0007669"/>
    <property type="project" value="UniProtKB-KW"/>
</dbReference>
<dbReference type="SUPFAM" id="SSF54534">
    <property type="entry name" value="FKBP-like"/>
    <property type="match status" value="1"/>
</dbReference>
<dbReference type="PROSITE" id="PS00830">
    <property type="entry name" value="GREAB_2"/>
    <property type="match status" value="1"/>
</dbReference>
<evidence type="ECO:0000256" key="3">
    <source>
        <dbReference type="ARBA" id="ARBA00023015"/>
    </source>
</evidence>
<dbReference type="EMBL" id="SCKW01000024">
    <property type="protein sequence ID" value="RWZ78989.1"/>
    <property type="molecule type" value="Genomic_DNA"/>
</dbReference>
<dbReference type="NCBIfam" id="NF001263">
    <property type="entry name" value="PRK00226.1-4"/>
    <property type="match status" value="1"/>
</dbReference>
<gene>
    <name evidence="8 12" type="primary">greA</name>
    <name evidence="12" type="ORF">EOT04_02530</name>
</gene>
<evidence type="ECO:0000256" key="5">
    <source>
        <dbReference type="ARBA" id="ARBA00023163"/>
    </source>
</evidence>
<dbReference type="PANTHER" id="PTHR30437">
    <property type="entry name" value="TRANSCRIPTION ELONGATION FACTOR GREA"/>
    <property type="match status" value="1"/>
</dbReference>
<evidence type="ECO:0000313" key="12">
    <source>
        <dbReference type="EMBL" id="RWZ78989.1"/>
    </source>
</evidence>
<protein>
    <recommendedName>
        <fullName evidence="2 8">Transcription elongation factor GreA</fullName>
    </recommendedName>
    <alternativeName>
        <fullName evidence="7 8">Transcript cleavage factor GreA</fullName>
    </alternativeName>
</protein>
<dbReference type="HAMAP" id="MF_00105">
    <property type="entry name" value="GreA_GreB"/>
    <property type="match status" value="1"/>
</dbReference>
<dbReference type="AlphaFoldDB" id="A0A4Q0AIK6"/>
<evidence type="ECO:0000256" key="2">
    <source>
        <dbReference type="ARBA" id="ARBA00013729"/>
    </source>
</evidence>
<evidence type="ECO:0000256" key="6">
    <source>
        <dbReference type="ARBA" id="ARBA00024916"/>
    </source>
</evidence>
<keyword evidence="5 8" id="KW-0804">Transcription</keyword>
<dbReference type="GO" id="GO:0070063">
    <property type="term" value="F:RNA polymerase binding"/>
    <property type="evidence" value="ECO:0007669"/>
    <property type="project" value="InterPro"/>
</dbReference>
<dbReference type="InterPro" id="IPR022691">
    <property type="entry name" value="Tscrpt_elong_fac_GreA/B_N"/>
</dbReference>
<keyword evidence="12" id="KW-0648">Protein biosynthesis</keyword>
<dbReference type="GO" id="GO:0006354">
    <property type="term" value="P:DNA-templated transcription elongation"/>
    <property type="evidence" value="ECO:0007669"/>
    <property type="project" value="TreeGrafter"/>
</dbReference>
<dbReference type="PIRSF" id="PIRSF006092">
    <property type="entry name" value="GreA_GreB"/>
    <property type="match status" value="1"/>
</dbReference>
<proteinExistence type="inferred from homology"/>
<dbReference type="GO" id="GO:0032784">
    <property type="term" value="P:regulation of DNA-templated transcription elongation"/>
    <property type="evidence" value="ECO:0007669"/>
    <property type="project" value="UniProtKB-UniRule"/>
</dbReference>
<dbReference type="FunFam" id="1.10.287.180:FF:000001">
    <property type="entry name" value="Transcription elongation factor GreA"/>
    <property type="match status" value="1"/>
</dbReference>
<keyword evidence="3 8" id="KW-0805">Transcription regulation</keyword>
<dbReference type="InterPro" id="IPR028624">
    <property type="entry name" value="Tscrpt_elong_fac_GreA/B"/>
</dbReference>
<evidence type="ECO:0000256" key="9">
    <source>
        <dbReference type="RuleBase" id="RU000556"/>
    </source>
</evidence>